<dbReference type="Gene3D" id="3.40.630.30">
    <property type="match status" value="1"/>
</dbReference>
<dbReference type="InterPro" id="IPR000182">
    <property type="entry name" value="GNAT_dom"/>
</dbReference>
<dbReference type="PROSITE" id="PS51186">
    <property type="entry name" value="GNAT"/>
    <property type="match status" value="1"/>
</dbReference>
<feature type="domain" description="N-acetyltransferase" evidence="1">
    <location>
        <begin position="3"/>
        <end position="170"/>
    </location>
</feature>
<organism evidence="2 3">
    <name type="scientific">Rhizobium multihospitium</name>
    <dbReference type="NCBI Taxonomy" id="410764"/>
    <lineage>
        <taxon>Bacteria</taxon>
        <taxon>Pseudomonadati</taxon>
        <taxon>Pseudomonadota</taxon>
        <taxon>Alphaproteobacteria</taxon>
        <taxon>Hyphomicrobiales</taxon>
        <taxon>Rhizobiaceae</taxon>
        <taxon>Rhizobium/Agrobacterium group</taxon>
        <taxon>Rhizobium</taxon>
    </lineage>
</organism>
<sequence>MAIEIRPAVDSDLSGIARVVVDTWRATFAGLLPEDFLKGMSYSQQEQRHRRYLGHADIAYYVAEDEKGEVVGFASGGPSRHSGFPQEAEVYALYLLPGYQRRKIGSALFAEVARDLGDMEHKGLLALALENNPNRVFYERLRGRPVATGSLILDETAVGQVAYVWDDLPALIESLQGQAE</sequence>
<dbReference type="CDD" id="cd04301">
    <property type="entry name" value="NAT_SF"/>
    <property type="match status" value="1"/>
</dbReference>
<dbReference type="STRING" id="410764.GA0061103_3723"/>
<dbReference type="InterPro" id="IPR016181">
    <property type="entry name" value="Acyl_CoA_acyltransferase"/>
</dbReference>
<protein>
    <recommendedName>
        <fullName evidence="1">N-acetyltransferase domain-containing protein</fullName>
    </recommendedName>
</protein>
<dbReference type="GO" id="GO:0016747">
    <property type="term" value="F:acyltransferase activity, transferring groups other than amino-acyl groups"/>
    <property type="evidence" value="ECO:0007669"/>
    <property type="project" value="InterPro"/>
</dbReference>
<name>A0A1C3VGW2_9HYPH</name>
<gene>
    <name evidence="2" type="ORF">GA0061103_3723</name>
</gene>
<dbReference type="OrthoDB" id="9799154at2"/>
<reference evidence="3" key="1">
    <citation type="submission" date="2016-08" db="EMBL/GenBank/DDBJ databases">
        <authorList>
            <person name="Varghese N."/>
            <person name="Submissions Spin"/>
        </authorList>
    </citation>
    <scope>NUCLEOTIDE SEQUENCE [LARGE SCALE GENOMIC DNA]</scope>
    <source>
        <strain evidence="3">HAMBI 2975</strain>
    </source>
</reference>
<evidence type="ECO:0000313" key="3">
    <source>
        <dbReference type="Proteomes" id="UP000199101"/>
    </source>
</evidence>
<accession>A0A1C3VGW2</accession>
<dbReference type="AlphaFoldDB" id="A0A1C3VGW2"/>
<dbReference type="Pfam" id="PF00583">
    <property type="entry name" value="Acetyltransf_1"/>
    <property type="match status" value="1"/>
</dbReference>
<evidence type="ECO:0000313" key="2">
    <source>
        <dbReference type="EMBL" id="SCB26847.1"/>
    </source>
</evidence>
<evidence type="ECO:0000259" key="1">
    <source>
        <dbReference type="PROSITE" id="PS51186"/>
    </source>
</evidence>
<keyword evidence="3" id="KW-1185">Reference proteome</keyword>
<dbReference type="Proteomes" id="UP000199101">
    <property type="component" value="Unassembled WGS sequence"/>
</dbReference>
<dbReference type="SUPFAM" id="SSF55729">
    <property type="entry name" value="Acyl-CoA N-acyltransferases (Nat)"/>
    <property type="match status" value="1"/>
</dbReference>
<dbReference type="EMBL" id="FMAG01000003">
    <property type="protein sequence ID" value="SCB26847.1"/>
    <property type="molecule type" value="Genomic_DNA"/>
</dbReference>
<proteinExistence type="predicted"/>
<dbReference type="RefSeq" id="WP_092711875.1">
    <property type="nucleotide sequence ID" value="NZ_FMAG01000003.1"/>
</dbReference>